<evidence type="ECO:0000313" key="1">
    <source>
        <dbReference type="Proteomes" id="UP000095286"/>
    </source>
</evidence>
<protein>
    <submittedName>
        <fullName evidence="2">Galectin</fullName>
    </submittedName>
</protein>
<proteinExistence type="predicted"/>
<accession>A0AC35TVN2</accession>
<name>A0AC35TVN2_9BILA</name>
<evidence type="ECO:0000313" key="2">
    <source>
        <dbReference type="WBParaSite" id="RSKR_0000476900.1"/>
    </source>
</evidence>
<reference evidence="2" key="1">
    <citation type="submission" date="2016-11" db="UniProtKB">
        <authorList>
            <consortium name="WormBaseParasite"/>
        </authorList>
    </citation>
    <scope>IDENTIFICATION</scope>
    <source>
        <strain evidence="2">KR3021</strain>
    </source>
</reference>
<dbReference type="WBParaSite" id="RSKR_0000476900.1">
    <property type="protein sequence ID" value="RSKR_0000476900.1"/>
    <property type="gene ID" value="RSKR_0000476900"/>
</dbReference>
<organism evidence="1 2">
    <name type="scientific">Rhabditophanes sp. KR3021</name>
    <dbReference type="NCBI Taxonomy" id="114890"/>
    <lineage>
        <taxon>Eukaryota</taxon>
        <taxon>Metazoa</taxon>
        <taxon>Ecdysozoa</taxon>
        <taxon>Nematoda</taxon>
        <taxon>Chromadorea</taxon>
        <taxon>Rhabditida</taxon>
        <taxon>Tylenchina</taxon>
        <taxon>Panagrolaimomorpha</taxon>
        <taxon>Strongyloidoidea</taxon>
        <taxon>Alloionematidae</taxon>
        <taxon>Rhabditophanes</taxon>
    </lineage>
</organism>
<sequence>MGIGDGVGINFTREVYNPKLKFVTPIRGFEYPQHIRLIGQSHKGAKQFKVDFNNSSNDIIFHFNVRFNEKAVVRNSCINGVWQKEERAEKEFPFHHGAIFTLDFIAHPDHVEVKKDGEHFIKFVYRDNYHNVVSMDVDGDIELHHVAVHQS</sequence>
<dbReference type="Proteomes" id="UP000095286">
    <property type="component" value="Unplaced"/>
</dbReference>